<protein>
    <recommendedName>
        <fullName evidence="4">DUF2214 domain-containing protein</fullName>
    </recommendedName>
</protein>
<keyword evidence="1" id="KW-0812">Transmembrane</keyword>
<feature type="transmembrane region" description="Helical" evidence="1">
    <location>
        <begin position="97"/>
        <end position="115"/>
    </location>
</feature>
<dbReference type="RefSeq" id="WP_150865451.1">
    <property type="nucleotide sequence ID" value="NZ_VYXP01000013.1"/>
</dbReference>
<proteinExistence type="predicted"/>
<reference evidence="2 3" key="1">
    <citation type="submission" date="2019-09" db="EMBL/GenBank/DDBJ databases">
        <title>Wenzhouxiangella sp. Genome sequencing and assembly.</title>
        <authorList>
            <person name="Zhang R."/>
        </authorList>
    </citation>
    <scope>NUCLEOTIDE SEQUENCE [LARGE SCALE GENOMIC DNA]</scope>
    <source>
        <strain evidence="2 3">W260</strain>
    </source>
</reference>
<comment type="caution">
    <text evidence="2">The sequence shown here is derived from an EMBL/GenBank/DDBJ whole genome shotgun (WGS) entry which is preliminary data.</text>
</comment>
<evidence type="ECO:0008006" key="4">
    <source>
        <dbReference type="Google" id="ProtNLM"/>
    </source>
</evidence>
<organism evidence="2 3">
    <name type="scientific">Marinihelvus fidelis</name>
    <dbReference type="NCBI Taxonomy" id="2613842"/>
    <lineage>
        <taxon>Bacteria</taxon>
        <taxon>Pseudomonadati</taxon>
        <taxon>Pseudomonadota</taxon>
        <taxon>Gammaproteobacteria</taxon>
        <taxon>Chromatiales</taxon>
        <taxon>Wenzhouxiangellaceae</taxon>
        <taxon>Marinihelvus</taxon>
    </lineage>
</organism>
<sequence length="162" mass="17406">MYEWMAWLEGSALAQVLRGMGIWTYGLLNLAHILGIATLFGSVLILDLRLMGAWRSIGTAPLVRATVPLAVIGFVLAAISGVMMLSFNTTEYHGNPFLYTKFPLIGVALVNVLVVQRLGAWQRAKTGQAAASGDVAVLRVSGAVSLLTWLGVVTCGRLIGYW</sequence>
<evidence type="ECO:0000256" key="1">
    <source>
        <dbReference type="SAM" id="Phobius"/>
    </source>
</evidence>
<dbReference type="Proteomes" id="UP000325372">
    <property type="component" value="Unassembled WGS sequence"/>
</dbReference>
<keyword evidence="1" id="KW-0472">Membrane</keyword>
<keyword evidence="3" id="KW-1185">Reference proteome</keyword>
<dbReference type="EMBL" id="VYXP01000013">
    <property type="protein sequence ID" value="KAA9129628.1"/>
    <property type="molecule type" value="Genomic_DNA"/>
</dbReference>
<dbReference type="AlphaFoldDB" id="A0A5N0T4A4"/>
<accession>A0A5N0T4A4</accession>
<keyword evidence="1" id="KW-1133">Transmembrane helix</keyword>
<feature type="transmembrane region" description="Helical" evidence="1">
    <location>
        <begin position="67"/>
        <end position="85"/>
    </location>
</feature>
<feature type="transmembrane region" description="Helical" evidence="1">
    <location>
        <begin position="136"/>
        <end position="159"/>
    </location>
</feature>
<evidence type="ECO:0000313" key="2">
    <source>
        <dbReference type="EMBL" id="KAA9129628.1"/>
    </source>
</evidence>
<feature type="transmembrane region" description="Helical" evidence="1">
    <location>
        <begin position="20"/>
        <end position="46"/>
    </location>
</feature>
<name>A0A5N0T4A4_9GAMM</name>
<evidence type="ECO:0000313" key="3">
    <source>
        <dbReference type="Proteomes" id="UP000325372"/>
    </source>
</evidence>
<gene>
    <name evidence="2" type="ORF">F3N42_14790</name>
</gene>